<dbReference type="InterPro" id="IPR029071">
    <property type="entry name" value="Ubiquitin-like_domsf"/>
</dbReference>
<dbReference type="EMBL" id="CAUOFW020000059">
    <property type="protein sequence ID" value="CAK9133536.1"/>
    <property type="molecule type" value="Genomic_DNA"/>
</dbReference>
<evidence type="ECO:0000256" key="1">
    <source>
        <dbReference type="SAM" id="MobiDB-lite"/>
    </source>
</evidence>
<dbReference type="SUPFAM" id="SSF54236">
    <property type="entry name" value="Ubiquitin-like"/>
    <property type="match status" value="1"/>
</dbReference>
<dbReference type="Proteomes" id="UP001642360">
    <property type="component" value="Unassembled WGS sequence"/>
</dbReference>
<dbReference type="PANTHER" id="PTHR10621:SF61">
    <property type="entry name" value="UBIQUITIN FAMILY PROTEIN"/>
    <property type="match status" value="1"/>
</dbReference>
<dbReference type="Pfam" id="PF00240">
    <property type="entry name" value="ubiquitin"/>
    <property type="match status" value="1"/>
</dbReference>
<dbReference type="AlphaFoldDB" id="A0ABC8QLL6"/>
<accession>A0ABC8QLL6</accession>
<dbReference type="InterPro" id="IPR000626">
    <property type="entry name" value="Ubiquitin-like_dom"/>
</dbReference>
<name>A0ABC8QLL6_9AQUA</name>
<gene>
    <name evidence="3" type="ORF">ILEXP_LOCUS450</name>
    <name evidence="4" type="ORF">ILEXP_LOCUS55553</name>
</gene>
<feature type="region of interest" description="Disordered" evidence="1">
    <location>
        <begin position="92"/>
        <end position="112"/>
    </location>
</feature>
<proteinExistence type="predicted"/>
<keyword evidence="5" id="KW-1185">Reference proteome</keyword>
<comment type="caution">
    <text evidence="3">The sequence shown here is derived from an EMBL/GenBank/DDBJ whole genome shotgun (WGS) entry which is preliminary data.</text>
</comment>
<sequence length="112" mass="12680">MRLVVEILTGKLFYIQLGDDATVEDLKREIGAQEKLPRDRLILILNGELSHLMNDNELSLLDYGVQDGSHVYLFFDPLDDCSFHHFLLKSQDPTSSQADQSPLIGPSHQLTE</sequence>
<evidence type="ECO:0000259" key="2">
    <source>
        <dbReference type="PROSITE" id="PS50053"/>
    </source>
</evidence>
<dbReference type="SMART" id="SM00213">
    <property type="entry name" value="UBQ"/>
    <property type="match status" value="1"/>
</dbReference>
<feature type="domain" description="Ubiquitin-like" evidence="2">
    <location>
        <begin position="1"/>
        <end position="73"/>
    </location>
</feature>
<dbReference type="Gene3D" id="3.10.20.90">
    <property type="entry name" value="Phosphatidylinositol 3-kinase Catalytic Subunit, Chain A, domain 1"/>
    <property type="match status" value="1"/>
</dbReference>
<dbReference type="EMBL" id="CAUOFW020009213">
    <property type="protein sequence ID" value="CAK9185176.1"/>
    <property type="molecule type" value="Genomic_DNA"/>
</dbReference>
<dbReference type="PROSITE" id="PS50053">
    <property type="entry name" value="UBIQUITIN_2"/>
    <property type="match status" value="1"/>
</dbReference>
<evidence type="ECO:0000313" key="5">
    <source>
        <dbReference type="Proteomes" id="UP001642360"/>
    </source>
</evidence>
<dbReference type="CDD" id="cd17039">
    <property type="entry name" value="Ubl_ubiquitin_like"/>
    <property type="match status" value="1"/>
</dbReference>
<dbReference type="PANTHER" id="PTHR10621">
    <property type="entry name" value="UV EXCISION REPAIR PROTEIN RAD23"/>
    <property type="match status" value="1"/>
</dbReference>
<reference evidence="3 5" key="1">
    <citation type="submission" date="2024-02" db="EMBL/GenBank/DDBJ databases">
        <authorList>
            <person name="Vignale AGUSTIN F."/>
            <person name="Sosa J E."/>
            <person name="Modenutti C."/>
        </authorList>
    </citation>
    <scope>NUCLEOTIDE SEQUENCE [LARGE SCALE GENOMIC DNA]</scope>
</reference>
<organism evidence="3 5">
    <name type="scientific">Ilex paraguariensis</name>
    <name type="common">yerba mate</name>
    <dbReference type="NCBI Taxonomy" id="185542"/>
    <lineage>
        <taxon>Eukaryota</taxon>
        <taxon>Viridiplantae</taxon>
        <taxon>Streptophyta</taxon>
        <taxon>Embryophyta</taxon>
        <taxon>Tracheophyta</taxon>
        <taxon>Spermatophyta</taxon>
        <taxon>Magnoliopsida</taxon>
        <taxon>eudicotyledons</taxon>
        <taxon>Gunneridae</taxon>
        <taxon>Pentapetalae</taxon>
        <taxon>asterids</taxon>
        <taxon>campanulids</taxon>
        <taxon>Aquifoliales</taxon>
        <taxon>Aquifoliaceae</taxon>
        <taxon>Ilex</taxon>
    </lineage>
</organism>
<evidence type="ECO:0000313" key="3">
    <source>
        <dbReference type="EMBL" id="CAK9133536.1"/>
    </source>
</evidence>
<protein>
    <recommendedName>
        <fullName evidence="2">Ubiquitin-like domain-containing protein</fullName>
    </recommendedName>
</protein>
<evidence type="ECO:0000313" key="4">
    <source>
        <dbReference type="EMBL" id="CAK9185176.1"/>
    </source>
</evidence>